<reference evidence="2" key="1">
    <citation type="submission" date="2023-02" db="EMBL/GenBank/DDBJ databases">
        <title>Isolation, identification, and genome analysis of Vibrio campbellii in the Penaeus vannamei larvae stage.</title>
        <authorList>
            <person name="Huang T."/>
            <person name="Zhang B."/>
        </authorList>
    </citation>
    <scope>NUCLEOTIDE SEQUENCE</scope>
    <source>
        <strain evidence="2">20220413_1</strain>
    </source>
</reference>
<gene>
    <name evidence="2" type="ORF">PUN50_23890</name>
</gene>
<keyword evidence="1" id="KW-0732">Signal</keyword>
<feature type="chain" id="PRO_5043014545" evidence="1">
    <location>
        <begin position="23"/>
        <end position="664"/>
    </location>
</feature>
<name>A0AAQ2Y1L4_9VIBR</name>
<evidence type="ECO:0000313" key="2">
    <source>
        <dbReference type="EMBL" id="WDG10413.1"/>
    </source>
</evidence>
<evidence type="ECO:0000256" key="1">
    <source>
        <dbReference type="SAM" id="SignalP"/>
    </source>
</evidence>
<dbReference type="RefSeq" id="WP_274291481.1">
    <property type="nucleotide sequence ID" value="NZ_CP117989.1"/>
</dbReference>
<feature type="signal peptide" evidence="1">
    <location>
        <begin position="1"/>
        <end position="22"/>
    </location>
</feature>
<dbReference type="AlphaFoldDB" id="A0AAQ2Y1L4"/>
<accession>A0AAQ2Y1L4</accession>
<evidence type="ECO:0000313" key="3">
    <source>
        <dbReference type="Proteomes" id="UP001219537"/>
    </source>
</evidence>
<sequence>MKISKFLPLILLSALSSHVSFAQEVNHSSVVQTVYYDQVDPTYHDSLYLFQLVMSKHCLNYRLDEEACSSYLYDKRKTVVSDWYAEQEPVKKQYLNIKLQMLDDMGFILADVHHGDQGYFSPIVADTQAIMDTRFKPQLNQIIQQELKENGGKTGLDFVGAKKQLLVQYKDETKRFRETEMEPIEFLAPKPTKAEKIHYQELLFSELYLAEKLSMTTAERELDKLLTDVIRDLVRCAECTTTPIVKTVSNSYTSYAEISLAEVMLFGLEGLPAGNSEILYPIEYFESGDKTLSVVQFLSNLRSYIQQNEAYLFVSKDQVSADAKPANIEQASWEVMKKGVSRVNLSSDIWKKAMVPNIRRLFNSLVKITTGPTGATFVNQASQAMNSAVTTNFKLAHIGKTFNLASSVNAVIKHLPKVIIGESERYLCNSDEIAGSGFTNGITLEEKCVYVPNFGNRAFPITVGSLLDQPKGTATLEDNTGGTTPLMVLYKYISDAINPWQTLFNNTQAILNTDLQFAGQDVSGYRVILTHNSGAIVYRNIMFAKQELVLTKDQLFDADVSHYTLKIYSNMNDNEVANFALTESMFERANGGVVKGNKFYFVEEIFDNQKPEFINKTRALKVCGLAPESSDKNAFYFDCLDDKFYPRAIPDYYLDNMRVVSKPE</sequence>
<proteinExistence type="predicted"/>
<dbReference type="EMBL" id="CP117989">
    <property type="protein sequence ID" value="WDG10413.1"/>
    <property type="molecule type" value="Genomic_DNA"/>
</dbReference>
<dbReference type="Proteomes" id="UP001219537">
    <property type="component" value="Chromosome 2"/>
</dbReference>
<organism evidence="2 3">
    <name type="scientific">Vibrio campbellii</name>
    <dbReference type="NCBI Taxonomy" id="680"/>
    <lineage>
        <taxon>Bacteria</taxon>
        <taxon>Pseudomonadati</taxon>
        <taxon>Pseudomonadota</taxon>
        <taxon>Gammaproteobacteria</taxon>
        <taxon>Vibrionales</taxon>
        <taxon>Vibrionaceae</taxon>
        <taxon>Vibrio</taxon>
    </lineage>
</organism>
<protein>
    <submittedName>
        <fullName evidence="2">Uncharacterized protein</fullName>
    </submittedName>
</protein>